<dbReference type="EMBL" id="SWLE01000005">
    <property type="protein sequence ID" value="TNM99803.1"/>
    <property type="molecule type" value="Genomic_DNA"/>
</dbReference>
<name>A0A4Z2C6K6_9TELE</name>
<dbReference type="Proteomes" id="UP000516260">
    <property type="component" value="Chromosome 13"/>
</dbReference>
<sequence>MNFEAAQGSIWSGFWLISTVLIFWESYINMSVKGKKPGLIISWHRSFSILAPWKKGRGNTHPVLDSEVVLTKMKLLNNLHQKHLVEDATNLSLKSCCEQESTKASQINLHLHENSTELRPESCSDFISTVFSEPELPRLCKFESEDSGVELPSGANSPSTPSASEQSFVVHSRESSCDSCNSKPDSTLCPYTQNSDTKETEYLVAADPQDLQPEEHSSSTTTGDLQEAEPMDIKALVISPERGEDVPEKLRENSAVTEGSSCKCTRQCGKECAEITGHQFEPEPLSSESLEEYMDHCCRISQSQQESSSPLGSGLGYLQHMCQLIEKIGQLQETNLRLQRQISSLQKDSRMTKTKEVFFQQQCSCGAASLAFQDVQKRHSRSSHPSSSNTLSDLSTISEVTRHPLRTRRDLSSEDLFPFPLWRRDLNRRSYTEGEAHFCEDSSEGPPQPQHRLCESYTWGRAKDLVKKTRLRNQSKLRLSSTSLKMSCPQLSM</sequence>
<gene>
    <name evidence="2" type="ORF">fugu_012836</name>
</gene>
<dbReference type="AlphaFoldDB" id="A0A4Z2C6K6"/>
<accession>A0A4Z2C6K6</accession>
<reference evidence="2 3" key="1">
    <citation type="submission" date="2019-04" db="EMBL/GenBank/DDBJ databases">
        <title>The sequence and de novo assembly of Takifugu bimaculatus genome using PacBio and Hi-C technologies.</title>
        <authorList>
            <person name="Xu P."/>
            <person name="Liu B."/>
            <person name="Zhou Z."/>
        </authorList>
    </citation>
    <scope>NUCLEOTIDE SEQUENCE [LARGE SCALE GENOMIC DNA]</scope>
    <source>
        <strain evidence="2">TB-2018</strain>
        <tissue evidence="2">Muscle</tissue>
    </source>
</reference>
<evidence type="ECO:0000256" key="1">
    <source>
        <dbReference type="SAM" id="MobiDB-lite"/>
    </source>
</evidence>
<keyword evidence="3" id="KW-1185">Reference proteome</keyword>
<organism evidence="2 3">
    <name type="scientific">Takifugu bimaculatus</name>
    <dbReference type="NCBI Taxonomy" id="433685"/>
    <lineage>
        <taxon>Eukaryota</taxon>
        <taxon>Metazoa</taxon>
        <taxon>Chordata</taxon>
        <taxon>Craniata</taxon>
        <taxon>Vertebrata</taxon>
        <taxon>Euteleostomi</taxon>
        <taxon>Actinopterygii</taxon>
        <taxon>Neopterygii</taxon>
        <taxon>Teleostei</taxon>
        <taxon>Neoteleostei</taxon>
        <taxon>Acanthomorphata</taxon>
        <taxon>Eupercaria</taxon>
        <taxon>Tetraodontiformes</taxon>
        <taxon>Tetradontoidea</taxon>
        <taxon>Tetraodontidae</taxon>
        <taxon>Takifugu</taxon>
    </lineage>
</organism>
<feature type="region of interest" description="Disordered" evidence="1">
    <location>
        <begin position="376"/>
        <end position="395"/>
    </location>
</feature>
<feature type="compositionally biased region" description="Polar residues" evidence="1">
    <location>
        <begin position="154"/>
        <end position="168"/>
    </location>
</feature>
<evidence type="ECO:0008006" key="4">
    <source>
        <dbReference type="Google" id="ProtNLM"/>
    </source>
</evidence>
<protein>
    <recommendedName>
        <fullName evidence="4">DUF4657 domain-containing protein</fullName>
    </recommendedName>
</protein>
<evidence type="ECO:0000313" key="3">
    <source>
        <dbReference type="Proteomes" id="UP000516260"/>
    </source>
</evidence>
<feature type="region of interest" description="Disordered" evidence="1">
    <location>
        <begin position="147"/>
        <end position="168"/>
    </location>
</feature>
<proteinExistence type="predicted"/>
<evidence type="ECO:0000313" key="2">
    <source>
        <dbReference type="EMBL" id="TNM99803.1"/>
    </source>
</evidence>
<feature type="compositionally biased region" description="Low complexity" evidence="1">
    <location>
        <begin position="383"/>
        <end position="395"/>
    </location>
</feature>
<comment type="caution">
    <text evidence="2">The sequence shown here is derived from an EMBL/GenBank/DDBJ whole genome shotgun (WGS) entry which is preliminary data.</text>
</comment>